<comment type="caution">
    <text evidence="1">The sequence shown here is derived from an EMBL/GenBank/DDBJ whole genome shotgun (WGS) entry which is preliminary data.</text>
</comment>
<feature type="non-terminal residue" evidence="1">
    <location>
        <position position="66"/>
    </location>
</feature>
<protein>
    <submittedName>
        <fullName evidence="1">10204_t:CDS:1</fullName>
    </submittedName>
</protein>
<evidence type="ECO:0000313" key="1">
    <source>
        <dbReference type="EMBL" id="CAG8805734.1"/>
    </source>
</evidence>
<gene>
    <name evidence="1" type="ORF">GMARGA_LOCUS24154</name>
</gene>
<proteinExistence type="predicted"/>
<sequence>MKKAEDGFVDICQLCKEKNVTVKYAYDSSTGNMLGHLWSKHQIDKDHPNGTNTSGLIVKAIHIITK</sequence>
<organism evidence="1 2">
    <name type="scientific">Gigaspora margarita</name>
    <dbReference type="NCBI Taxonomy" id="4874"/>
    <lineage>
        <taxon>Eukaryota</taxon>
        <taxon>Fungi</taxon>
        <taxon>Fungi incertae sedis</taxon>
        <taxon>Mucoromycota</taxon>
        <taxon>Glomeromycotina</taxon>
        <taxon>Glomeromycetes</taxon>
        <taxon>Diversisporales</taxon>
        <taxon>Gigasporaceae</taxon>
        <taxon>Gigaspora</taxon>
    </lineage>
</organism>
<name>A0ABN7VZF7_GIGMA</name>
<accession>A0ABN7VZF7</accession>
<dbReference type="EMBL" id="CAJVQB010025166">
    <property type="protein sequence ID" value="CAG8805734.1"/>
    <property type="molecule type" value="Genomic_DNA"/>
</dbReference>
<evidence type="ECO:0000313" key="2">
    <source>
        <dbReference type="Proteomes" id="UP000789901"/>
    </source>
</evidence>
<reference evidence="1 2" key="1">
    <citation type="submission" date="2021-06" db="EMBL/GenBank/DDBJ databases">
        <authorList>
            <person name="Kallberg Y."/>
            <person name="Tangrot J."/>
            <person name="Rosling A."/>
        </authorList>
    </citation>
    <scope>NUCLEOTIDE SEQUENCE [LARGE SCALE GENOMIC DNA]</scope>
    <source>
        <strain evidence="1 2">120-4 pot B 10/14</strain>
    </source>
</reference>
<dbReference type="Proteomes" id="UP000789901">
    <property type="component" value="Unassembled WGS sequence"/>
</dbReference>
<keyword evidence="2" id="KW-1185">Reference proteome</keyword>